<dbReference type="EMBL" id="NPEU01000644">
    <property type="protein sequence ID" value="RAI29952.1"/>
    <property type="molecule type" value="Genomic_DNA"/>
</dbReference>
<keyword evidence="3" id="KW-1185">Reference proteome</keyword>
<dbReference type="CDD" id="cd06260">
    <property type="entry name" value="DUF820-like"/>
    <property type="match status" value="1"/>
</dbReference>
<dbReference type="InterPro" id="IPR011335">
    <property type="entry name" value="Restrct_endonuc-II-like"/>
</dbReference>
<evidence type="ECO:0000313" key="2">
    <source>
        <dbReference type="EMBL" id="RAI29952.1"/>
    </source>
</evidence>
<gene>
    <name evidence="2" type="ORF">CH338_28085</name>
</gene>
<proteinExistence type="predicted"/>
<dbReference type="AlphaFoldDB" id="A0A327JY97"/>
<dbReference type="OrthoDB" id="196625at2"/>
<dbReference type="PANTHER" id="PTHR35400">
    <property type="entry name" value="SLR1083 PROTEIN"/>
    <property type="match status" value="1"/>
</dbReference>
<sequence>MSVATTTVAVTRGAEGFPRRAFTVDDIRRMIEVGLIGPEESFELIEGEIVPMQAKSVAHDRVKNALTLALARAVGPGLYVGIEVTVQLARDILVEPDLCVISQSVYDADPKSFAQPRAEDVLLLIEVAVTSTAYDRKVKARLYARHGIREYWVIDATERLTIVHKEPVGDGWSSVVTHPADATLACSAIPGFTFRLADMG</sequence>
<dbReference type="SUPFAM" id="SSF52980">
    <property type="entry name" value="Restriction endonuclease-like"/>
    <property type="match status" value="1"/>
</dbReference>
<feature type="domain" description="Putative restriction endonuclease" evidence="1">
    <location>
        <begin position="36"/>
        <end position="196"/>
    </location>
</feature>
<dbReference type="InterPro" id="IPR012296">
    <property type="entry name" value="Nuclease_put_TT1808"/>
</dbReference>
<dbReference type="RefSeq" id="WP_111360387.1">
    <property type="nucleotide sequence ID" value="NZ_NHSK01000218.1"/>
</dbReference>
<reference evidence="2 3" key="1">
    <citation type="submission" date="2017-07" db="EMBL/GenBank/DDBJ databases">
        <title>Draft Genome Sequences of Select Purple Nonsulfur Bacteria.</title>
        <authorList>
            <person name="Lasarre B."/>
            <person name="Mckinlay J.B."/>
        </authorList>
    </citation>
    <scope>NUCLEOTIDE SEQUENCE [LARGE SCALE GENOMIC DNA]</scope>
    <source>
        <strain evidence="2 3">DSM 11907</strain>
    </source>
</reference>
<dbReference type="Proteomes" id="UP000248863">
    <property type="component" value="Unassembled WGS sequence"/>
</dbReference>
<dbReference type="InterPro" id="IPR008538">
    <property type="entry name" value="Uma2"/>
</dbReference>
<dbReference type="Pfam" id="PF05685">
    <property type="entry name" value="Uma2"/>
    <property type="match status" value="1"/>
</dbReference>
<organism evidence="2 3">
    <name type="scientific">Rhodoplanes elegans</name>
    <dbReference type="NCBI Taxonomy" id="29408"/>
    <lineage>
        <taxon>Bacteria</taxon>
        <taxon>Pseudomonadati</taxon>
        <taxon>Pseudomonadota</taxon>
        <taxon>Alphaproteobacteria</taxon>
        <taxon>Hyphomicrobiales</taxon>
        <taxon>Nitrobacteraceae</taxon>
        <taxon>Rhodoplanes</taxon>
    </lineage>
</organism>
<evidence type="ECO:0000259" key="1">
    <source>
        <dbReference type="Pfam" id="PF05685"/>
    </source>
</evidence>
<dbReference type="PANTHER" id="PTHR35400:SF1">
    <property type="entry name" value="SLR1083 PROTEIN"/>
    <property type="match status" value="1"/>
</dbReference>
<evidence type="ECO:0000313" key="3">
    <source>
        <dbReference type="Proteomes" id="UP000248863"/>
    </source>
</evidence>
<protein>
    <recommendedName>
        <fullName evidence="1">Putative restriction endonuclease domain-containing protein</fullName>
    </recommendedName>
</protein>
<dbReference type="Gene3D" id="3.90.1570.10">
    <property type="entry name" value="tt1808, chain A"/>
    <property type="match status" value="1"/>
</dbReference>
<comment type="caution">
    <text evidence="2">The sequence shown here is derived from an EMBL/GenBank/DDBJ whole genome shotgun (WGS) entry which is preliminary data.</text>
</comment>
<accession>A0A327JY97</accession>
<name>A0A327JY97_9BRAD</name>